<reference evidence="2 3" key="1">
    <citation type="submission" date="2017-06" db="EMBL/GenBank/DDBJ databases">
        <authorList>
            <person name="Kim H.J."/>
            <person name="Triplett B.A."/>
        </authorList>
    </citation>
    <scope>NUCLEOTIDE SEQUENCE [LARGE SCALE GENOMIC DNA]</scope>
    <source>
        <strain evidence="2 3">CGMCC 4.2132</strain>
    </source>
</reference>
<dbReference type="EMBL" id="FZOD01000020">
    <property type="protein sequence ID" value="SNS96260.1"/>
    <property type="molecule type" value="Genomic_DNA"/>
</dbReference>
<keyword evidence="3" id="KW-1185">Reference proteome</keyword>
<evidence type="ECO:0000313" key="2">
    <source>
        <dbReference type="EMBL" id="SNS96260.1"/>
    </source>
</evidence>
<dbReference type="AlphaFoldDB" id="A0A239IRJ9"/>
<evidence type="ECO:0000313" key="3">
    <source>
        <dbReference type="Proteomes" id="UP000198282"/>
    </source>
</evidence>
<organism evidence="2 3">
    <name type="scientific">Streptosporangium subroseum</name>
    <dbReference type="NCBI Taxonomy" id="106412"/>
    <lineage>
        <taxon>Bacteria</taxon>
        <taxon>Bacillati</taxon>
        <taxon>Actinomycetota</taxon>
        <taxon>Actinomycetes</taxon>
        <taxon>Streptosporangiales</taxon>
        <taxon>Streptosporangiaceae</taxon>
        <taxon>Streptosporangium</taxon>
    </lineage>
</organism>
<dbReference type="PANTHER" id="PTHR39335">
    <property type="entry name" value="BLL4220 PROTEIN"/>
    <property type="match status" value="1"/>
</dbReference>
<feature type="compositionally biased region" description="Low complexity" evidence="1">
    <location>
        <begin position="44"/>
        <end position="53"/>
    </location>
</feature>
<evidence type="ECO:0000256" key="1">
    <source>
        <dbReference type="SAM" id="MobiDB-lite"/>
    </source>
</evidence>
<accession>A0A239IRJ9</accession>
<name>A0A239IRJ9_9ACTN</name>
<dbReference type="Pfam" id="PF03640">
    <property type="entry name" value="Lipoprotein_15"/>
    <property type="match status" value="2"/>
</dbReference>
<proteinExistence type="predicted"/>
<gene>
    <name evidence="2" type="ORF">SAMN05216276_102088</name>
</gene>
<evidence type="ECO:0008006" key="4">
    <source>
        <dbReference type="Google" id="ProtNLM"/>
    </source>
</evidence>
<feature type="region of interest" description="Disordered" evidence="1">
    <location>
        <begin position="44"/>
        <end position="69"/>
    </location>
</feature>
<dbReference type="RefSeq" id="WP_179282136.1">
    <property type="nucleotide sequence ID" value="NZ_FZOD01000020.1"/>
</dbReference>
<feature type="region of interest" description="Disordered" evidence="1">
    <location>
        <begin position="199"/>
        <end position="226"/>
    </location>
</feature>
<protein>
    <recommendedName>
        <fullName evidence="4">Lipoprotein with Yx(FWY)xxD motif</fullName>
    </recommendedName>
</protein>
<dbReference type="Proteomes" id="UP000198282">
    <property type="component" value="Unassembled WGS sequence"/>
</dbReference>
<dbReference type="PANTHER" id="PTHR39335:SF1">
    <property type="entry name" value="BLL4220 PROTEIN"/>
    <property type="match status" value="1"/>
</dbReference>
<dbReference type="InterPro" id="IPR005297">
    <property type="entry name" value="Lipoprotein_repeat"/>
</dbReference>
<sequence>MTLESNSSTARRPYVRALVATVLLCGLAGASGCGKTLTIGDAAPAASSPAAPAASPPAASPPAADAAAPAGNGALQLVNGSAADNGLNGNGGSVVGAAVQEQPPIWVQLSAVNSPALGSHLINVNQATLYRFDKDTADPSQSNCDGDCAVTWPPVTIKEGGKVYVAGIEPAQIGAIRRNDGAVQLTVGGWPVYRFSGDEKPGDENGQGVGGTWFAVAPDGAKSAPQ</sequence>
<dbReference type="GO" id="GO:0043448">
    <property type="term" value="P:alkane catabolic process"/>
    <property type="evidence" value="ECO:0007669"/>
    <property type="project" value="TreeGrafter"/>
</dbReference>